<feature type="domain" description="MutL C-terminal dimerisation" evidence="6">
    <location>
        <begin position="427"/>
        <end position="568"/>
    </location>
</feature>
<dbReference type="RefSeq" id="WP_133991174.1">
    <property type="nucleotide sequence ID" value="NZ_SODV01000001.1"/>
</dbReference>
<keyword evidence="9" id="KW-1185">Reference proteome</keyword>
<comment type="caution">
    <text evidence="8">The sequence shown here is derived from an EMBL/GenBank/DDBJ whole genome shotgun (WGS) entry which is preliminary data.</text>
</comment>
<evidence type="ECO:0000259" key="6">
    <source>
        <dbReference type="SMART" id="SM00853"/>
    </source>
</evidence>
<dbReference type="SMART" id="SM01340">
    <property type="entry name" value="DNA_mis_repair"/>
    <property type="match status" value="1"/>
</dbReference>
<dbReference type="SUPFAM" id="SSF54211">
    <property type="entry name" value="Ribosomal protein S5 domain 2-like"/>
    <property type="match status" value="1"/>
</dbReference>
<evidence type="ECO:0000313" key="8">
    <source>
        <dbReference type="EMBL" id="TDW99995.1"/>
    </source>
</evidence>
<dbReference type="GO" id="GO:0032300">
    <property type="term" value="C:mismatch repair complex"/>
    <property type="evidence" value="ECO:0007669"/>
    <property type="project" value="InterPro"/>
</dbReference>
<dbReference type="InterPro" id="IPR002099">
    <property type="entry name" value="MutL/Mlh/PMS"/>
</dbReference>
<dbReference type="InterPro" id="IPR037198">
    <property type="entry name" value="MutL_C_sf"/>
</dbReference>
<gene>
    <name evidence="5" type="primary">mutL</name>
    <name evidence="8" type="ORF">EDB95_1012</name>
</gene>
<sequence length="610" mass="67655">MPDIIRLLPDGIANQIAAGEVIQRPSSAVKELMENAIDAGATDIRVIIQDAGKALVQVTDNGSGMSAADARNCFARHATSKITGIDDLFHIKTMGFRGEALASIAAVSEVILKTRREEDEWGTCIEIDNTTLRKEEPVAMAKGTSISMKNLFFNVPARRNFLKSNASEMRHIVEEFMRIALAFPEIFFSLVSGSQEMFHLEKGSLKQRIVQLLGNGYNARLIPVQENTDYLNIFGFAGKPDTAKKTRGDQYFFVNSRFIKSPYLHHAVMTAYQELIPADSFPVYTLFIDIDPSQLDVNVHPTKQEIKFTDEKIVYAFVQAAVKHALAQFSVTPTLDFDLDASIQQLDAVTKPFTSRERTAATGSSLYQTFSRGNQAHKIEKSELKDWKEFFTPPSAVEEPFQPITHTLQEPLGLPGRNDLPESDSQYLQILRTYILVAYPGGLLMIHQQAAHERVLFERFSLAIKGKALPSQRCLFPSVLPLSPADSVLLETLLPDLAQLGYQIEPFGKDTFAIQGTPADLEAGTERRVIEQVLEQFKFSTGSLQVTPREKLIRGLARQQAIKAGVSLAPSEMRHLTGALMECATPNVSPFGQPAYAVLDHGSLEKLFAH</sequence>
<dbReference type="InterPro" id="IPR042121">
    <property type="entry name" value="MutL_C_regsub"/>
</dbReference>
<dbReference type="PROSITE" id="PS00058">
    <property type="entry name" value="DNA_MISMATCH_REPAIR_1"/>
    <property type="match status" value="1"/>
</dbReference>
<evidence type="ECO:0000313" key="9">
    <source>
        <dbReference type="Proteomes" id="UP000294498"/>
    </source>
</evidence>
<dbReference type="Proteomes" id="UP000294498">
    <property type="component" value="Unassembled WGS sequence"/>
</dbReference>
<feature type="domain" description="DNA mismatch repair protein S5" evidence="7">
    <location>
        <begin position="209"/>
        <end position="327"/>
    </location>
</feature>
<dbReference type="SUPFAM" id="SSF118116">
    <property type="entry name" value="DNA mismatch repair protein MutL"/>
    <property type="match status" value="1"/>
</dbReference>
<dbReference type="SMART" id="SM00853">
    <property type="entry name" value="MutL_C"/>
    <property type="match status" value="1"/>
</dbReference>
<name>A0A4R8DQD7_9BACT</name>
<accession>A0A4R8DQD7</accession>
<evidence type="ECO:0000256" key="3">
    <source>
        <dbReference type="ARBA" id="ARBA00022763"/>
    </source>
</evidence>
<dbReference type="PANTHER" id="PTHR10073">
    <property type="entry name" value="DNA MISMATCH REPAIR PROTEIN MLH, PMS, MUTL"/>
    <property type="match status" value="1"/>
</dbReference>
<dbReference type="InterPro" id="IPR020667">
    <property type="entry name" value="DNA_mismatch_repair_MutL"/>
</dbReference>
<dbReference type="GO" id="GO:0030983">
    <property type="term" value="F:mismatched DNA binding"/>
    <property type="evidence" value="ECO:0007669"/>
    <property type="project" value="InterPro"/>
</dbReference>
<dbReference type="FunFam" id="3.30.565.10:FF:000003">
    <property type="entry name" value="DNA mismatch repair endonuclease MutL"/>
    <property type="match status" value="1"/>
</dbReference>
<dbReference type="InterPro" id="IPR020568">
    <property type="entry name" value="Ribosomal_Su5_D2-typ_SF"/>
</dbReference>
<comment type="similarity">
    <text evidence="1 5">Belongs to the DNA mismatch repair MutL/HexB family.</text>
</comment>
<dbReference type="PANTHER" id="PTHR10073:SF12">
    <property type="entry name" value="DNA MISMATCH REPAIR PROTEIN MLH1"/>
    <property type="match status" value="1"/>
</dbReference>
<keyword evidence="3 5" id="KW-0227">DNA damage</keyword>
<dbReference type="GO" id="GO:0006298">
    <property type="term" value="P:mismatch repair"/>
    <property type="evidence" value="ECO:0007669"/>
    <property type="project" value="UniProtKB-UniRule"/>
</dbReference>
<dbReference type="GO" id="GO:0140664">
    <property type="term" value="F:ATP-dependent DNA damage sensor activity"/>
    <property type="evidence" value="ECO:0007669"/>
    <property type="project" value="InterPro"/>
</dbReference>
<dbReference type="InterPro" id="IPR038973">
    <property type="entry name" value="MutL/Mlh/Pms-like"/>
</dbReference>
<dbReference type="GO" id="GO:0016887">
    <property type="term" value="F:ATP hydrolysis activity"/>
    <property type="evidence" value="ECO:0007669"/>
    <property type="project" value="InterPro"/>
</dbReference>
<dbReference type="Gene3D" id="3.30.230.10">
    <property type="match status" value="1"/>
</dbReference>
<evidence type="ECO:0000256" key="2">
    <source>
        <dbReference type="ARBA" id="ARBA00021975"/>
    </source>
</evidence>
<dbReference type="Gene3D" id="3.30.565.10">
    <property type="entry name" value="Histidine kinase-like ATPase, C-terminal domain"/>
    <property type="match status" value="1"/>
</dbReference>
<evidence type="ECO:0000256" key="5">
    <source>
        <dbReference type="HAMAP-Rule" id="MF_00149"/>
    </source>
</evidence>
<dbReference type="OrthoDB" id="9763467at2"/>
<dbReference type="HAMAP" id="MF_00149">
    <property type="entry name" value="DNA_mis_repair"/>
    <property type="match status" value="1"/>
</dbReference>
<organism evidence="8 9">
    <name type="scientific">Dinghuibacter silviterrae</name>
    <dbReference type="NCBI Taxonomy" id="1539049"/>
    <lineage>
        <taxon>Bacteria</taxon>
        <taxon>Pseudomonadati</taxon>
        <taxon>Bacteroidota</taxon>
        <taxon>Chitinophagia</taxon>
        <taxon>Chitinophagales</taxon>
        <taxon>Chitinophagaceae</taxon>
        <taxon>Dinghuibacter</taxon>
    </lineage>
</organism>
<dbReference type="Pfam" id="PF13589">
    <property type="entry name" value="HATPase_c_3"/>
    <property type="match status" value="1"/>
</dbReference>
<dbReference type="GO" id="GO:0005524">
    <property type="term" value="F:ATP binding"/>
    <property type="evidence" value="ECO:0007669"/>
    <property type="project" value="InterPro"/>
</dbReference>
<evidence type="ECO:0000256" key="4">
    <source>
        <dbReference type="ARBA" id="ARBA00023204"/>
    </source>
</evidence>
<dbReference type="SUPFAM" id="SSF55874">
    <property type="entry name" value="ATPase domain of HSP90 chaperone/DNA topoisomerase II/histidine kinase"/>
    <property type="match status" value="1"/>
</dbReference>
<dbReference type="NCBIfam" id="TIGR00585">
    <property type="entry name" value="mutl"/>
    <property type="match status" value="1"/>
</dbReference>
<dbReference type="CDD" id="cd16926">
    <property type="entry name" value="HATPase_MutL-MLH-PMS-like"/>
    <property type="match status" value="1"/>
</dbReference>
<dbReference type="Pfam" id="PF01119">
    <property type="entry name" value="DNA_mis_repair"/>
    <property type="match status" value="1"/>
</dbReference>
<dbReference type="InterPro" id="IPR036890">
    <property type="entry name" value="HATPase_C_sf"/>
</dbReference>
<dbReference type="InterPro" id="IPR014790">
    <property type="entry name" value="MutL_C"/>
</dbReference>
<dbReference type="InterPro" id="IPR013507">
    <property type="entry name" value="DNA_mismatch_S5_2-like"/>
</dbReference>
<protein>
    <recommendedName>
        <fullName evidence="2 5">DNA mismatch repair protein MutL</fullName>
    </recommendedName>
</protein>
<proteinExistence type="inferred from homology"/>
<dbReference type="InterPro" id="IPR014762">
    <property type="entry name" value="DNA_mismatch_repair_CS"/>
</dbReference>
<comment type="function">
    <text evidence="5">This protein is involved in the repair of mismatches in DNA. It is required for dam-dependent methyl-directed DNA mismatch repair. May act as a 'molecular matchmaker', a protein that promotes the formation of a stable complex between two or more DNA-binding proteins in an ATP-dependent manner without itself being part of a final effector complex.</text>
</comment>
<evidence type="ECO:0000259" key="7">
    <source>
        <dbReference type="SMART" id="SM01340"/>
    </source>
</evidence>
<dbReference type="InterPro" id="IPR042120">
    <property type="entry name" value="MutL_C_dimsub"/>
</dbReference>
<dbReference type="EMBL" id="SODV01000001">
    <property type="protein sequence ID" value="TDW99995.1"/>
    <property type="molecule type" value="Genomic_DNA"/>
</dbReference>
<reference evidence="8 9" key="1">
    <citation type="submission" date="2019-03" db="EMBL/GenBank/DDBJ databases">
        <title>Genomic Encyclopedia of Type Strains, Phase IV (KMG-IV): sequencing the most valuable type-strain genomes for metagenomic binning, comparative biology and taxonomic classification.</title>
        <authorList>
            <person name="Goeker M."/>
        </authorList>
    </citation>
    <scope>NUCLEOTIDE SEQUENCE [LARGE SCALE GENOMIC DNA]</scope>
    <source>
        <strain evidence="8 9">DSM 100059</strain>
    </source>
</reference>
<dbReference type="CDD" id="cd00782">
    <property type="entry name" value="MutL_Trans"/>
    <property type="match status" value="1"/>
</dbReference>
<dbReference type="Gene3D" id="3.30.1540.20">
    <property type="entry name" value="MutL, C-terminal domain, dimerisation subdomain"/>
    <property type="match status" value="1"/>
</dbReference>
<dbReference type="InterPro" id="IPR014721">
    <property type="entry name" value="Ribsml_uS5_D2-typ_fold_subgr"/>
</dbReference>
<dbReference type="AlphaFoldDB" id="A0A4R8DQD7"/>
<keyword evidence="4 5" id="KW-0234">DNA repair</keyword>
<dbReference type="Gene3D" id="3.30.1370.100">
    <property type="entry name" value="MutL, C-terminal domain, regulatory subdomain"/>
    <property type="match status" value="1"/>
</dbReference>
<evidence type="ECO:0000256" key="1">
    <source>
        <dbReference type="ARBA" id="ARBA00006082"/>
    </source>
</evidence>
<dbReference type="Pfam" id="PF08676">
    <property type="entry name" value="MutL_C"/>
    <property type="match status" value="1"/>
</dbReference>